<dbReference type="PROSITE" id="PS51186">
    <property type="entry name" value="GNAT"/>
    <property type="match status" value="1"/>
</dbReference>
<reference evidence="3" key="1">
    <citation type="journal article" date="2019" name="Int. J. Syst. Evol. Microbiol.">
        <title>The Global Catalogue of Microorganisms (GCM) 10K type strain sequencing project: providing services to taxonomists for standard genome sequencing and annotation.</title>
        <authorList>
            <consortium name="The Broad Institute Genomics Platform"/>
            <consortium name="The Broad Institute Genome Sequencing Center for Infectious Disease"/>
            <person name="Wu L."/>
            <person name="Ma J."/>
        </authorList>
    </citation>
    <scope>NUCLEOTIDE SEQUENCE [LARGE SCALE GENOMIC DNA]</scope>
    <source>
        <strain evidence="3">CGMCC 1.16619</strain>
    </source>
</reference>
<evidence type="ECO:0000313" key="2">
    <source>
        <dbReference type="EMBL" id="MFC5525420.1"/>
    </source>
</evidence>
<dbReference type="SUPFAM" id="SSF55729">
    <property type="entry name" value="Acyl-CoA N-acyltransferases (Nat)"/>
    <property type="match status" value="1"/>
</dbReference>
<dbReference type="EC" id="2.3.-.-" evidence="2"/>
<dbReference type="Pfam" id="PF00583">
    <property type="entry name" value="Acetyltransf_1"/>
    <property type="match status" value="1"/>
</dbReference>
<proteinExistence type="predicted"/>
<dbReference type="InterPro" id="IPR000182">
    <property type="entry name" value="GNAT_dom"/>
</dbReference>
<feature type="domain" description="N-acetyltransferase" evidence="1">
    <location>
        <begin position="38"/>
        <end position="193"/>
    </location>
</feature>
<dbReference type="Proteomes" id="UP001596114">
    <property type="component" value="Unassembled WGS sequence"/>
</dbReference>
<organism evidence="2 3">
    <name type="scientific">Rhodanobacter ginsengisoli</name>
    <dbReference type="NCBI Taxonomy" id="418646"/>
    <lineage>
        <taxon>Bacteria</taxon>
        <taxon>Pseudomonadati</taxon>
        <taxon>Pseudomonadota</taxon>
        <taxon>Gammaproteobacteria</taxon>
        <taxon>Lysobacterales</taxon>
        <taxon>Rhodanobacteraceae</taxon>
        <taxon>Rhodanobacter</taxon>
    </lineage>
</organism>
<comment type="caution">
    <text evidence="2">The sequence shown here is derived from an EMBL/GenBank/DDBJ whole genome shotgun (WGS) entry which is preliminary data.</text>
</comment>
<dbReference type="CDD" id="cd04301">
    <property type="entry name" value="NAT_SF"/>
    <property type="match status" value="1"/>
</dbReference>
<keyword evidence="3" id="KW-1185">Reference proteome</keyword>
<dbReference type="InterPro" id="IPR016181">
    <property type="entry name" value="Acyl_CoA_acyltransferase"/>
</dbReference>
<dbReference type="Gene3D" id="3.40.630.30">
    <property type="match status" value="1"/>
</dbReference>
<protein>
    <submittedName>
        <fullName evidence="2">GNAT family N-acetyltransferase</fullName>
        <ecNumber evidence="2">2.3.-.-</ecNumber>
    </submittedName>
</protein>
<keyword evidence="2" id="KW-0808">Transferase</keyword>
<gene>
    <name evidence="2" type="ORF">ACFPPA_06650</name>
</gene>
<dbReference type="GO" id="GO:0016746">
    <property type="term" value="F:acyltransferase activity"/>
    <property type="evidence" value="ECO:0007669"/>
    <property type="project" value="UniProtKB-KW"/>
</dbReference>
<sequence length="193" mass="21780">MPTDTHHTPADRDASAAAPFGMLEGTHWIESLNDGVPVLIRPLREDDRAREEAFIGRLSPQSRRHRFMDTFKEASPALVDQLMQVDHQQQEAFIALAHDNGELREVGISRYSATGKDKQCECAVTVADDWQKRGLGVLLMRHLIDQARKNGYRQLISLDAADNEPMHELASYLGFHCKRDPEDATQVVHTLDL</sequence>
<dbReference type="EMBL" id="JBHSNF010000001">
    <property type="protein sequence ID" value="MFC5525420.1"/>
    <property type="molecule type" value="Genomic_DNA"/>
</dbReference>
<evidence type="ECO:0000313" key="3">
    <source>
        <dbReference type="Proteomes" id="UP001596114"/>
    </source>
</evidence>
<name>A0ABW0QKV3_9GAMM</name>
<keyword evidence="2" id="KW-0012">Acyltransferase</keyword>
<evidence type="ECO:0000259" key="1">
    <source>
        <dbReference type="PROSITE" id="PS51186"/>
    </source>
</evidence>
<accession>A0ABW0QKV3</accession>
<dbReference type="RefSeq" id="WP_377318486.1">
    <property type="nucleotide sequence ID" value="NZ_JBHSNF010000001.1"/>
</dbReference>